<organism evidence="11 12">
    <name type="scientific">Paenibacillus aurantius</name>
    <dbReference type="NCBI Taxonomy" id="2918900"/>
    <lineage>
        <taxon>Bacteria</taxon>
        <taxon>Bacillati</taxon>
        <taxon>Bacillota</taxon>
        <taxon>Bacilli</taxon>
        <taxon>Bacillales</taxon>
        <taxon>Paenibacillaceae</taxon>
        <taxon>Paenibacillus</taxon>
    </lineage>
</organism>
<dbReference type="GO" id="GO:0006355">
    <property type="term" value="P:regulation of DNA-templated transcription"/>
    <property type="evidence" value="ECO:0007669"/>
    <property type="project" value="InterPro"/>
</dbReference>
<keyword evidence="3" id="KW-0902">Two-component regulatory system</keyword>
<dbReference type="InterPro" id="IPR036388">
    <property type="entry name" value="WH-like_DNA-bd_sf"/>
</dbReference>
<feature type="domain" description="Response regulatory" evidence="9">
    <location>
        <begin position="5"/>
        <end position="118"/>
    </location>
</feature>
<feature type="domain" description="OmpR/PhoB-type" evidence="10">
    <location>
        <begin position="131"/>
        <end position="230"/>
    </location>
</feature>
<evidence type="ECO:0000256" key="5">
    <source>
        <dbReference type="ARBA" id="ARBA00023125"/>
    </source>
</evidence>
<evidence type="ECO:0000313" key="12">
    <source>
        <dbReference type="Proteomes" id="UP001305702"/>
    </source>
</evidence>
<protein>
    <submittedName>
        <fullName evidence="11">Response regulator transcription factor</fullName>
    </submittedName>
</protein>
<dbReference type="Gene3D" id="1.10.10.10">
    <property type="entry name" value="Winged helix-like DNA-binding domain superfamily/Winged helix DNA-binding domain"/>
    <property type="match status" value="1"/>
</dbReference>
<accession>A0AA96LBY6</accession>
<evidence type="ECO:0000256" key="3">
    <source>
        <dbReference type="ARBA" id="ARBA00023012"/>
    </source>
</evidence>
<dbReference type="AlphaFoldDB" id="A0AA96LBY6"/>
<proteinExistence type="predicted"/>
<keyword evidence="5 8" id="KW-0238">DNA-binding</keyword>
<evidence type="ECO:0000256" key="6">
    <source>
        <dbReference type="ARBA" id="ARBA00023163"/>
    </source>
</evidence>
<dbReference type="SMART" id="SM00862">
    <property type="entry name" value="Trans_reg_C"/>
    <property type="match status" value="1"/>
</dbReference>
<dbReference type="InterPro" id="IPR039420">
    <property type="entry name" value="WalR-like"/>
</dbReference>
<keyword evidence="12" id="KW-1185">Reference proteome</keyword>
<evidence type="ECO:0000313" key="11">
    <source>
        <dbReference type="EMBL" id="WNQ10294.1"/>
    </source>
</evidence>
<dbReference type="SMART" id="SM00448">
    <property type="entry name" value="REC"/>
    <property type="match status" value="1"/>
</dbReference>
<dbReference type="EMBL" id="CP130318">
    <property type="protein sequence ID" value="WNQ10294.1"/>
    <property type="molecule type" value="Genomic_DNA"/>
</dbReference>
<dbReference type="SUPFAM" id="SSF52172">
    <property type="entry name" value="CheY-like"/>
    <property type="match status" value="1"/>
</dbReference>
<dbReference type="RefSeq" id="WP_315604068.1">
    <property type="nucleotide sequence ID" value="NZ_CP130318.1"/>
</dbReference>
<dbReference type="GO" id="GO:0000976">
    <property type="term" value="F:transcription cis-regulatory region binding"/>
    <property type="evidence" value="ECO:0007669"/>
    <property type="project" value="TreeGrafter"/>
</dbReference>
<feature type="modified residue" description="4-aspartylphosphate" evidence="7">
    <location>
        <position position="54"/>
    </location>
</feature>
<feature type="DNA-binding region" description="OmpR/PhoB-type" evidence="8">
    <location>
        <begin position="131"/>
        <end position="230"/>
    </location>
</feature>
<dbReference type="FunFam" id="3.40.50.2300:FF:000001">
    <property type="entry name" value="DNA-binding response regulator PhoB"/>
    <property type="match status" value="1"/>
</dbReference>
<dbReference type="PANTHER" id="PTHR48111">
    <property type="entry name" value="REGULATOR OF RPOS"/>
    <property type="match status" value="1"/>
</dbReference>
<dbReference type="InterPro" id="IPR001789">
    <property type="entry name" value="Sig_transdc_resp-reg_receiver"/>
</dbReference>
<dbReference type="CDD" id="cd00383">
    <property type="entry name" value="trans_reg_C"/>
    <property type="match status" value="1"/>
</dbReference>
<dbReference type="InterPro" id="IPR001867">
    <property type="entry name" value="OmpR/PhoB-type_DNA-bd"/>
</dbReference>
<comment type="subcellular location">
    <subcellularLocation>
        <location evidence="1">Cytoplasm</location>
    </subcellularLocation>
</comment>
<dbReference type="KEGG" id="paun:MJA45_22140"/>
<dbReference type="GO" id="GO:0005829">
    <property type="term" value="C:cytosol"/>
    <property type="evidence" value="ECO:0007669"/>
    <property type="project" value="TreeGrafter"/>
</dbReference>
<evidence type="ECO:0000259" key="9">
    <source>
        <dbReference type="PROSITE" id="PS50110"/>
    </source>
</evidence>
<dbReference type="Proteomes" id="UP001305702">
    <property type="component" value="Chromosome"/>
</dbReference>
<gene>
    <name evidence="11" type="ORF">MJA45_22140</name>
</gene>
<dbReference type="Gene3D" id="3.40.50.2300">
    <property type="match status" value="1"/>
</dbReference>
<keyword evidence="6" id="KW-0804">Transcription</keyword>
<dbReference type="CDD" id="cd17574">
    <property type="entry name" value="REC_OmpR"/>
    <property type="match status" value="1"/>
</dbReference>
<dbReference type="FunFam" id="1.10.10.10:FF:000018">
    <property type="entry name" value="DNA-binding response regulator ResD"/>
    <property type="match status" value="1"/>
</dbReference>
<dbReference type="GO" id="GO:0000156">
    <property type="term" value="F:phosphorelay response regulator activity"/>
    <property type="evidence" value="ECO:0007669"/>
    <property type="project" value="TreeGrafter"/>
</dbReference>
<dbReference type="Pfam" id="PF00486">
    <property type="entry name" value="Trans_reg_C"/>
    <property type="match status" value="1"/>
</dbReference>
<evidence type="ECO:0000256" key="2">
    <source>
        <dbReference type="ARBA" id="ARBA00022553"/>
    </source>
</evidence>
<dbReference type="Gene3D" id="6.10.250.690">
    <property type="match status" value="1"/>
</dbReference>
<dbReference type="Pfam" id="PF00072">
    <property type="entry name" value="Response_reg"/>
    <property type="match status" value="1"/>
</dbReference>
<reference evidence="11 12" key="1">
    <citation type="submission" date="2022-02" db="EMBL/GenBank/DDBJ databases">
        <title>Paenibacillus sp. MBLB1776 Whole Genome Shotgun Sequencing.</title>
        <authorList>
            <person name="Hwang C.Y."/>
            <person name="Cho E.-S."/>
            <person name="Seo M.-J."/>
        </authorList>
    </citation>
    <scope>NUCLEOTIDE SEQUENCE [LARGE SCALE GENOMIC DNA]</scope>
    <source>
        <strain evidence="11 12">MBLB1776</strain>
    </source>
</reference>
<dbReference type="InterPro" id="IPR011006">
    <property type="entry name" value="CheY-like_superfamily"/>
</dbReference>
<sequence length="234" mass="26755">MTGSKLLIVEDDAGIRELVCLYLKAKGYEPITAENGHRALSLFQSEKPALVVMDVLLPDMSGLQLCRTIREESDVPVLFMSCRRESEDIVNGLGSGGDDYITKPFDPAVLVARVEAQLRRYSMPRNGEDSPQVWKDGYLEIDPLSCEVRIQGKEVPLFAKERQLLLFLFRHPNRIFSTVQLYNEIWGWDSTTDERTVMVHIHHLRKKIEEEPARPKYILTVRGFGYKFAEVAGR</sequence>
<evidence type="ECO:0000256" key="1">
    <source>
        <dbReference type="ARBA" id="ARBA00004496"/>
    </source>
</evidence>
<dbReference type="PROSITE" id="PS51755">
    <property type="entry name" value="OMPR_PHOB"/>
    <property type="match status" value="1"/>
</dbReference>
<dbReference type="PANTHER" id="PTHR48111:SF40">
    <property type="entry name" value="PHOSPHATE REGULON TRANSCRIPTIONAL REGULATORY PROTEIN PHOB"/>
    <property type="match status" value="1"/>
</dbReference>
<evidence type="ECO:0000256" key="7">
    <source>
        <dbReference type="PROSITE-ProRule" id="PRU00169"/>
    </source>
</evidence>
<keyword evidence="4" id="KW-0805">Transcription regulation</keyword>
<evidence type="ECO:0000259" key="10">
    <source>
        <dbReference type="PROSITE" id="PS51755"/>
    </source>
</evidence>
<evidence type="ECO:0000256" key="8">
    <source>
        <dbReference type="PROSITE-ProRule" id="PRU01091"/>
    </source>
</evidence>
<keyword evidence="2 7" id="KW-0597">Phosphoprotein</keyword>
<evidence type="ECO:0000256" key="4">
    <source>
        <dbReference type="ARBA" id="ARBA00023015"/>
    </source>
</evidence>
<dbReference type="GO" id="GO:0032993">
    <property type="term" value="C:protein-DNA complex"/>
    <property type="evidence" value="ECO:0007669"/>
    <property type="project" value="TreeGrafter"/>
</dbReference>
<dbReference type="PROSITE" id="PS50110">
    <property type="entry name" value="RESPONSE_REGULATORY"/>
    <property type="match status" value="1"/>
</dbReference>
<name>A0AA96LBY6_9BACL</name>